<dbReference type="Proteomes" id="UP000664052">
    <property type="component" value="Unassembled WGS sequence"/>
</dbReference>
<evidence type="ECO:0000313" key="3">
    <source>
        <dbReference type="Proteomes" id="UP000664052"/>
    </source>
</evidence>
<gene>
    <name evidence="2" type="ORF">JYK02_25115</name>
</gene>
<keyword evidence="2" id="KW-0378">Hydrolase</keyword>
<protein>
    <submittedName>
        <fullName evidence="2">Uma2 family endonuclease</fullName>
    </submittedName>
</protein>
<name>A0ABS3DHN6_9BACT</name>
<accession>A0ABS3DHN6</accession>
<keyword evidence="2" id="KW-0255">Endonuclease</keyword>
<dbReference type="GO" id="GO:0004519">
    <property type="term" value="F:endonuclease activity"/>
    <property type="evidence" value="ECO:0007669"/>
    <property type="project" value="UniProtKB-KW"/>
</dbReference>
<evidence type="ECO:0000259" key="1">
    <source>
        <dbReference type="Pfam" id="PF05685"/>
    </source>
</evidence>
<keyword evidence="2" id="KW-0540">Nuclease</keyword>
<dbReference type="SUPFAM" id="SSF52980">
    <property type="entry name" value="Restriction endonuclease-like"/>
    <property type="match status" value="1"/>
</dbReference>
<dbReference type="InterPro" id="IPR008538">
    <property type="entry name" value="Uma2"/>
</dbReference>
<dbReference type="PANTHER" id="PTHR34107">
    <property type="entry name" value="SLL0198 PROTEIN-RELATED"/>
    <property type="match status" value="1"/>
</dbReference>
<dbReference type="RefSeq" id="WP_207054626.1">
    <property type="nucleotide sequence ID" value="NZ_JAFIMU010000007.1"/>
</dbReference>
<dbReference type="EMBL" id="JAFIMU010000007">
    <property type="protein sequence ID" value="MBN8230800.1"/>
    <property type="molecule type" value="Genomic_DNA"/>
</dbReference>
<dbReference type="InterPro" id="IPR011335">
    <property type="entry name" value="Restrct_endonuc-II-like"/>
</dbReference>
<reference evidence="2 3" key="1">
    <citation type="submission" date="2021-02" db="EMBL/GenBank/DDBJ databases">
        <title>De Novo genome assembly of isolated myxobacteria.</title>
        <authorList>
            <person name="Stevens D.C."/>
        </authorList>
    </citation>
    <scope>NUCLEOTIDE SEQUENCE [LARGE SCALE GENOMIC DNA]</scope>
    <source>
        <strain evidence="2 3">ATCC 29039</strain>
    </source>
</reference>
<dbReference type="Pfam" id="PF05685">
    <property type="entry name" value="Uma2"/>
    <property type="match status" value="1"/>
</dbReference>
<proteinExistence type="predicted"/>
<dbReference type="InterPro" id="IPR012296">
    <property type="entry name" value="Nuclease_put_TT1808"/>
</dbReference>
<comment type="caution">
    <text evidence="2">The sequence shown here is derived from an EMBL/GenBank/DDBJ whole genome shotgun (WGS) entry which is preliminary data.</text>
</comment>
<feature type="domain" description="Putative restriction endonuclease" evidence="1">
    <location>
        <begin position="60"/>
        <end position="183"/>
    </location>
</feature>
<evidence type="ECO:0000313" key="2">
    <source>
        <dbReference type="EMBL" id="MBN8230800.1"/>
    </source>
</evidence>
<organism evidence="2 3">
    <name type="scientific">Corallococcus macrosporus</name>
    <dbReference type="NCBI Taxonomy" id="35"/>
    <lineage>
        <taxon>Bacteria</taxon>
        <taxon>Pseudomonadati</taxon>
        <taxon>Myxococcota</taxon>
        <taxon>Myxococcia</taxon>
        <taxon>Myxococcales</taxon>
        <taxon>Cystobacterineae</taxon>
        <taxon>Myxococcaceae</taxon>
        <taxon>Corallococcus</taxon>
    </lineage>
</organism>
<sequence length="190" mass="21570">MTVSRSDLEAHRMRHAAARKMLAPYEEVQTLPHYLVGEALDGVLYVSSPPIARKQGLTPLLGRAPEGWWWTSEPRLLLGQDVLVPDLAGWLGGRPPTLPDGAFIDRVPDWICEVLSPASARLDLAAKLPRYARAGIRNAWVINPVHRVVEVFRQDHERWMLVNTLVGEEQVRVEPFERVDLQLSPFWTQE</sequence>
<dbReference type="PANTHER" id="PTHR34107:SF4">
    <property type="entry name" value="SLL1222 PROTEIN"/>
    <property type="match status" value="1"/>
</dbReference>
<keyword evidence="3" id="KW-1185">Reference proteome</keyword>
<dbReference type="Gene3D" id="3.90.1570.10">
    <property type="entry name" value="tt1808, chain A"/>
    <property type="match status" value="1"/>
</dbReference>
<dbReference type="CDD" id="cd06260">
    <property type="entry name" value="DUF820-like"/>
    <property type="match status" value="1"/>
</dbReference>